<evidence type="ECO:0000256" key="1">
    <source>
        <dbReference type="SAM" id="MobiDB-lite"/>
    </source>
</evidence>
<reference evidence="2" key="1">
    <citation type="submission" date="2020-06" db="EMBL/GenBank/DDBJ databases">
        <authorList>
            <person name="Li T."/>
            <person name="Hu X."/>
            <person name="Zhang T."/>
            <person name="Song X."/>
            <person name="Zhang H."/>
            <person name="Dai N."/>
            <person name="Sheng W."/>
            <person name="Hou X."/>
            <person name="Wei L."/>
        </authorList>
    </citation>
    <scope>NUCLEOTIDE SEQUENCE</scope>
    <source>
        <strain evidence="2">KEN1</strain>
        <tissue evidence="2">Leaf</tissue>
    </source>
</reference>
<feature type="region of interest" description="Disordered" evidence="1">
    <location>
        <begin position="1"/>
        <end position="80"/>
    </location>
</feature>
<gene>
    <name evidence="2" type="ORF">Slati_0440700</name>
</gene>
<comment type="caution">
    <text evidence="2">The sequence shown here is derived from an EMBL/GenBank/DDBJ whole genome shotgun (WGS) entry which is preliminary data.</text>
</comment>
<accession>A0AAW2XWW0</accession>
<name>A0AAW2XWW0_9LAMI</name>
<dbReference type="AlphaFoldDB" id="A0AAW2XWW0"/>
<reference evidence="2" key="2">
    <citation type="journal article" date="2024" name="Plant">
        <title>Genomic evolution and insights into agronomic trait innovations of Sesamum species.</title>
        <authorList>
            <person name="Miao H."/>
            <person name="Wang L."/>
            <person name="Qu L."/>
            <person name="Liu H."/>
            <person name="Sun Y."/>
            <person name="Le M."/>
            <person name="Wang Q."/>
            <person name="Wei S."/>
            <person name="Zheng Y."/>
            <person name="Lin W."/>
            <person name="Duan Y."/>
            <person name="Cao H."/>
            <person name="Xiong S."/>
            <person name="Wang X."/>
            <person name="Wei L."/>
            <person name="Li C."/>
            <person name="Ma Q."/>
            <person name="Ju M."/>
            <person name="Zhao R."/>
            <person name="Li G."/>
            <person name="Mu C."/>
            <person name="Tian Q."/>
            <person name="Mei H."/>
            <person name="Zhang T."/>
            <person name="Gao T."/>
            <person name="Zhang H."/>
        </authorList>
    </citation>
    <scope>NUCLEOTIDE SEQUENCE</scope>
    <source>
        <strain evidence="2">KEN1</strain>
    </source>
</reference>
<dbReference type="EMBL" id="JACGWN010000002">
    <property type="protein sequence ID" value="KAL0458135.1"/>
    <property type="molecule type" value="Genomic_DNA"/>
</dbReference>
<protein>
    <submittedName>
        <fullName evidence="2">Uncharacterized protein</fullName>
    </submittedName>
</protein>
<sequence length="80" mass="8886">MALTLGVPDEPYSGVEHGGPNPRPEPTNLDKRLDQQGFHPNDLDEQMQDPQYEPLQEELSDELIPEPMKVSRTATAGSTE</sequence>
<organism evidence="2">
    <name type="scientific">Sesamum latifolium</name>
    <dbReference type="NCBI Taxonomy" id="2727402"/>
    <lineage>
        <taxon>Eukaryota</taxon>
        <taxon>Viridiplantae</taxon>
        <taxon>Streptophyta</taxon>
        <taxon>Embryophyta</taxon>
        <taxon>Tracheophyta</taxon>
        <taxon>Spermatophyta</taxon>
        <taxon>Magnoliopsida</taxon>
        <taxon>eudicotyledons</taxon>
        <taxon>Gunneridae</taxon>
        <taxon>Pentapetalae</taxon>
        <taxon>asterids</taxon>
        <taxon>lamiids</taxon>
        <taxon>Lamiales</taxon>
        <taxon>Pedaliaceae</taxon>
        <taxon>Sesamum</taxon>
    </lineage>
</organism>
<proteinExistence type="predicted"/>
<feature type="compositionally biased region" description="Acidic residues" evidence="1">
    <location>
        <begin position="55"/>
        <end position="64"/>
    </location>
</feature>
<evidence type="ECO:0000313" key="2">
    <source>
        <dbReference type="EMBL" id="KAL0458135.1"/>
    </source>
</evidence>